<keyword evidence="2" id="KW-1185">Reference proteome</keyword>
<evidence type="ECO:0000313" key="2">
    <source>
        <dbReference type="Proteomes" id="UP001057877"/>
    </source>
</evidence>
<accession>A0ABY5S8H9</accession>
<dbReference type="InterPro" id="IPR017020">
    <property type="entry name" value="UCP033725"/>
</dbReference>
<reference evidence="1" key="1">
    <citation type="submission" date="2022-01" db="EMBL/GenBank/DDBJ databases">
        <title>Paenibacillus spongiae sp. nov., isolated from marine sponge.</title>
        <authorList>
            <person name="Li Z."/>
            <person name="Zhang M."/>
        </authorList>
    </citation>
    <scope>NUCLEOTIDE SEQUENCE</scope>
    <source>
        <strain evidence="1">PHS-Z3</strain>
    </source>
</reference>
<dbReference type="EMBL" id="CP091430">
    <property type="protein sequence ID" value="UVI30211.1"/>
    <property type="molecule type" value="Genomic_DNA"/>
</dbReference>
<protein>
    <submittedName>
        <fullName evidence="1">Uncharacterized protein</fullName>
    </submittedName>
</protein>
<dbReference type="Proteomes" id="UP001057877">
    <property type="component" value="Chromosome"/>
</dbReference>
<dbReference type="PIRSF" id="PIRSF033725">
    <property type="entry name" value="UCP033725"/>
    <property type="match status" value="1"/>
</dbReference>
<gene>
    <name evidence="1" type="ORF">L1F29_33415</name>
</gene>
<organism evidence="1 2">
    <name type="scientific">Paenibacillus spongiae</name>
    <dbReference type="NCBI Taxonomy" id="2909671"/>
    <lineage>
        <taxon>Bacteria</taxon>
        <taxon>Bacillati</taxon>
        <taxon>Bacillota</taxon>
        <taxon>Bacilli</taxon>
        <taxon>Bacillales</taxon>
        <taxon>Paenibacillaceae</taxon>
        <taxon>Paenibacillus</taxon>
    </lineage>
</organism>
<evidence type="ECO:0000313" key="1">
    <source>
        <dbReference type="EMBL" id="UVI30211.1"/>
    </source>
</evidence>
<dbReference type="RefSeq" id="WP_258386281.1">
    <property type="nucleotide sequence ID" value="NZ_CP091430.1"/>
</dbReference>
<sequence>MIKQGTFAKYNGREYAVGRKGREWVNLISTDTTSVIDGFLPHKYESGIFMKKVQKSDILESYMVRAIVVYKEIEFVVRKRFNDTVLIGTSEQHTAESFDFYRLTKFNYEKWIPINEVSDIKNEKSHSSSKAAFYCGLHCSGCRGT</sequence>
<name>A0ABY5S8H9_9BACL</name>
<proteinExistence type="predicted"/>